<dbReference type="PANTHER" id="PTHR30349">
    <property type="entry name" value="PHAGE INTEGRASE-RELATED"/>
    <property type="match status" value="1"/>
</dbReference>
<dbReference type="Proteomes" id="UP001523216">
    <property type="component" value="Unassembled WGS sequence"/>
</dbReference>
<dbReference type="CDD" id="cd00397">
    <property type="entry name" value="DNA_BRE_C"/>
    <property type="match status" value="1"/>
</dbReference>
<reference evidence="7 8" key="1">
    <citation type="submission" date="2022-06" db="EMBL/GenBank/DDBJ databases">
        <title>Actinoplanes abujensis sp. nov., isolated from Nigerian arid soil.</title>
        <authorList>
            <person name="Ding P."/>
        </authorList>
    </citation>
    <scope>NUCLEOTIDE SEQUENCE [LARGE SCALE GENOMIC DNA]</scope>
    <source>
        <strain evidence="8">TRM88002</strain>
    </source>
</reference>
<evidence type="ECO:0000256" key="3">
    <source>
        <dbReference type="ARBA" id="ARBA00023172"/>
    </source>
</evidence>
<name>A0ABT0YGC4_9ACTN</name>
<dbReference type="Gene3D" id="1.10.443.10">
    <property type="entry name" value="Intergrase catalytic core"/>
    <property type="match status" value="1"/>
</dbReference>
<keyword evidence="1" id="KW-0229">DNA integration</keyword>
<dbReference type="Pfam" id="PF02899">
    <property type="entry name" value="Phage_int_SAM_1"/>
    <property type="match status" value="1"/>
</dbReference>
<dbReference type="Gene3D" id="1.10.150.130">
    <property type="match status" value="1"/>
</dbReference>
<dbReference type="PROSITE" id="PS51898">
    <property type="entry name" value="TYR_RECOMBINASE"/>
    <property type="match status" value="1"/>
</dbReference>
<keyword evidence="2 4" id="KW-0238">DNA-binding</keyword>
<evidence type="ECO:0000259" key="6">
    <source>
        <dbReference type="PROSITE" id="PS51900"/>
    </source>
</evidence>
<dbReference type="PANTHER" id="PTHR30349:SF81">
    <property type="entry name" value="TYROSINE RECOMBINASE XERC"/>
    <property type="match status" value="1"/>
</dbReference>
<dbReference type="InterPro" id="IPR004107">
    <property type="entry name" value="Integrase_SAM-like_N"/>
</dbReference>
<dbReference type="EMBL" id="JAMQOL010000098">
    <property type="protein sequence ID" value="MCM4085131.1"/>
    <property type="molecule type" value="Genomic_DNA"/>
</dbReference>
<keyword evidence="8" id="KW-1185">Reference proteome</keyword>
<feature type="domain" description="Core-binding (CB)" evidence="6">
    <location>
        <begin position="10"/>
        <end position="109"/>
    </location>
</feature>
<accession>A0ABT0YGC4</accession>
<evidence type="ECO:0000259" key="5">
    <source>
        <dbReference type="PROSITE" id="PS51898"/>
    </source>
</evidence>
<gene>
    <name evidence="7" type="ORF">LXN57_47160</name>
</gene>
<evidence type="ECO:0000256" key="4">
    <source>
        <dbReference type="PROSITE-ProRule" id="PRU01248"/>
    </source>
</evidence>
<dbReference type="RefSeq" id="WP_251804864.1">
    <property type="nucleotide sequence ID" value="NZ_JAMQOL010000098.1"/>
</dbReference>
<evidence type="ECO:0000256" key="2">
    <source>
        <dbReference type="ARBA" id="ARBA00023125"/>
    </source>
</evidence>
<sequence>MIVEEKWPVLARHERAAEWLRVWTDLGRAPRTIDAYARGLAEFLEVCEDAGVDPDTASRADVAVFVRALTTRPGRHGANVVSIDSGAGLANATLQQRLVPVRLFFDYLIEEGVRESNPVGRGRYTPGRRFGGQQRGLVPRLTKLPWIPSEAEWLALLTAFRGESARNRLMLALAYDAALRREELCSLRTDDLDPGRRMLRVRAETTKNRLERMVPYSAPTGVLLADYLRHRATLSRARGPLLLSQSRRNTGQPVTLWTWSKVVRRVASAAGLPRFSTHTTRHLCLTDLARMGWEIHAIAAFAGHRHTDSTLKYIHLSGRDLADKLATGMQHIHAWRIEMLAGTASAGTGR</sequence>
<dbReference type="InterPro" id="IPR011010">
    <property type="entry name" value="DNA_brk_join_enz"/>
</dbReference>
<evidence type="ECO:0000313" key="7">
    <source>
        <dbReference type="EMBL" id="MCM4085131.1"/>
    </source>
</evidence>
<evidence type="ECO:0000313" key="8">
    <source>
        <dbReference type="Proteomes" id="UP001523216"/>
    </source>
</evidence>
<keyword evidence="3" id="KW-0233">DNA recombination</keyword>
<dbReference type="Pfam" id="PF00589">
    <property type="entry name" value="Phage_integrase"/>
    <property type="match status" value="1"/>
</dbReference>
<dbReference type="PROSITE" id="PS51900">
    <property type="entry name" value="CB"/>
    <property type="match status" value="1"/>
</dbReference>
<dbReference type="SUPFAM" id="SSF56349">
    <property type="entry name" value="DNA breaking-rejoining enzymes"/>
    <property type="match status" value="1"/>
</dbReference>
<dbReference type="InterPro" id="IPR050090">
    <property type="entry name" value="Tyrosine_recombinase_XerCD"/>
</dbReference>
<organism evidence="7 8">
    <name type="scientific">Paractinoplanes hotanensis</name>
    <dbReference type="NCBI Taxonomy" id="2906497"/>
    <lineage>
        <taxon>Bacteria</taxon>
        <taxon>Bacillati</taxon>
        <taxon>Actinomycetota</taxon>
        <taxon>Actinomycetes</taxon>
        <taxon>Micromonosporales</taxon>
        <taxon>Micromonosporaceae</taxon>
        <taxon>Paractinoplanes</taxon>
    </lineage>
</organism>
<dbReference type="InterPro" id="IPR013762">
    <property type="entry name" value="Integrase-like_cat_sf"/>
</dbReference>
<dbReference type="InterPro" id="IPR002104">
    <property type="entry name" value="Integrase_catalytic"/>
</dbReference>
<dbReference type="InterPro" id="IPR010998">
    <property type="entry name" value="Integrase_recombinase_N"/>
</dbReference>
<proteinExistence type="predicted"/>
<evidence type="ECO:0000256" key="1">
    <source>
        <dbReference type="ARBA" id="ARBA00022908"/>
    </source>
</evidence>
<comment type="caution">
    <text evidence="7">The sequence shown here is derived from an EMBL/GenBank/DDBJ whole genome shotgun (WGS) entry which is preliminary data.</text>
</comment>
<dbReference type="InterPro" id="IPR044068">
    <property type="entry name" value="CB"/>
</dbReference>
<feature type="domain" description="Tyr recombinase" evidence="5">
    <location>
        <begin position="143"/>
        <end position="326"/>
    </location>
</feature>
<protein>
    <submittedName>
        <fullName evidence="7">Tyrosine-type recombinase/integrase</fullName>
    </submittedName>
</protein>